<keyword evidence="1" id="KW-0732">Signal</keyword>
<dbReference type="Proteomes" id="UP000236654">
    <property type="component" value="Unassembled WGS sequence"/>
</dbReference>
<feature type="signal peptide" evidence="1">
    <location>
        <begin position="1"/>
        <end position="23"/>
    </location>
</feature>
<dbReference type="OrthoDB" id="936621at2"/>
<organism evidence="2 3">
    <name type="scientific">Brumimicrobium salinarum</name>
    <dbReference type="NCBI Taxonomy" id="2058658"/>
    <lineage>
        <taxon>Bacteria</taxon>
        <taxon>Pseudomonadati</taxon>
        <taxon>Bacteroidota</taxon>
        <taxon>Flavobacteriia</taxon>
        <taxon>Flavobacteriales</taxon>
        <taxon>Crocinitomicaceae</taxon>
        <taxon>Brumimicrobium</taxon>
    </lineage>
</organism>
<proteinExistence type="predicted"/>
<accession>A0A2I0R3B2</accession>
<dbReference type="AlphaFoldDB" id="A0A2I0R3B2"/>
<comment type="caution">
    <text evidence="2">The sequence shown here is derived from an EMBL/GenBank/DDBJ whole genome shotgun (WGS) entry which is preliminary data.</text>
</comment>
<evidence type="ECO:0000256" key="1">
    <source>
        <dbReference type="SAM" id="SignalP"/>
    </source>
</evidence>
<evidence type="ECO:0000313" key="3">
    <source>
        <dbReference type="Proteomes" id="UP000236654"/>
    </source>
</evidence>
<evidence type="ECO:0008006" key="4">
    <source>
        <dbReference type="Google" id="ProtNLM"/>
    </source>
</evidence>
<sequence>MNKLLKASFLCIIFCLFIPAIQAQDNLSRDSISTYNFYTKFGSGLTLPTYRDFATSPLFYSGIGLHLSSAWLKKSEERERIFKIGMNISALTARISQSDLIQPSTLGFMGNFNLFYQQLWKIEYLSNQKNNTKVGGALQLTQNVRGNPALQNNAMGLENLSNLSAAAQWTRDISRVQEKQLNLWIWKPTLKPIKRDLRVLLNVGILNFNYRPGYAYSYDGELKGTETNPVEWAFENYKWSLNGWRLQTQIEYIKYLPNGNARSLSYVWQAAHAPGKFEDFQMASHRLQYTIYFHTKKR</sequence>
<dbReference type="EMBL" id="PJNI01000005">
    <property type="protein sequence ID" value="PKR81068.1"/>
    <property type="molecule type" value="Genomic_DNA"/>
</dbReference>
<gene>
    <name evidence="2" type="ORF">CW751_05650</name>
</gene>
<feature type="chain" id="PRO_5014148692" description="DUF2490 domain-containing protein" evidence="1">
    <location>
        <begin position="24"/>
        <end position="298"/>
    </location>
</feature>
<reference evidence="2 3" key="1">
    <citation type="submission" date="2017-12" db="EMBL/GenBank/DDBJ databases">
        <title>The draft genome sequence of Brumimicrobium saltpan LHR20.</title>
        <authorList>
            <person name="Do Z.-J."/>
            <person name="Luo H.-R."/>
        </authorList>
    </citation>
    <scope>NUCLEOTIDE SEQUENCE [LARGE SCALE GENOMIC DNA]</scope>
    <source>
        <strain evidence="2 3">LHR20</strain>
    </source>
</reference>
<keyword evidence="3" id="KW-1185">Reference proteome</keyword>
<name>A0A2I0R3B2_9FLAO</name>
<protein>
    <recommendedName>
        <fullName evidence="4">DUF2490 domain-containing protein</fullName>
    </recommendedName>
</protein>
<dbReference type="RefSeq" id="WP_101334028.1">
    <property type="nucleotide sequence ID" value="NZ_PJNI01000005.1"/>
</dbReference>
<evidence type="ECO:0000313" key="2">
    <source>
        <dbReference type="EMBL" id="PKR81068.1"/>
    </source>
</evidence>